<organism evidence="1 2">
    <name type="scientific">Helicobacter pylori SouthAfrica50</name>
    <dbReference type="NCBI Taxonomy" id="1352357"/>
    <lineage>
        <taxon>Bacteria</taxon>
        <taxon>Pseudomonadati</taxon>
        <taxon>Campylobacterota</taxon>
        <taxon>Epsilonproteobacteria</taxon>
        <taxon>Campylobacterales</taxon>
        <taxon>Helicobacteraceae</taxon>
        <taxon>Helicobacter</taxon>
    </lineage>
</organism>
<dbReference type="EMBL" id="AVNI01000002">
    <property type="protein sequence ID" value="EQD89562.1"/>
    <property type="molecule type" value="Genomic_DNA"/>
</dbReference>
<name>T2SAC1_HELPX</name>
<evidence type="ECO:0000313" key="2">
    <source>
        <dbReference type="Proteomes" id="UP000015816"/>
    </source>
</evidence>
<dbReference type="AlphaFoldDB" id="T2SAC1"/>
<reference evidence="1 2" key="1">
    <citation type="journal article" date="2013" name="Genome Announc.">
        <title>Genome Sequences of Three hpAfrica2 Strains of Helicobacter pylori.</title>
        <authorList>
            <person name="Duncan S.S."/>
            <person name="Bertoli M.T."/>
            <person name="Kersulyte D."/>
            <person name="Valk P.L."/>
            <person name="Tamma S."/>
            <person name="Segal I."/>
            <person name="McClain M.S."/>
            <person name="Cover T.L."/>
            <person name="Berg D.E."/>
        </authorList>
    </citation>
    <scope>NUCLEOTIDE SEQUENCE [LARGE SCALE GENOMIC DNA]</scope>
    <source>
        <strain evidence="1 2">SouthAfrica50</strain>
    </source>
</reference>
<comment type="caution">
    <text evidence="1">The sequence shown here is derived from an EMBL/GenBank/DDBJ whole genome shotgun (WGS) entry which is preliminary data.</text>
</comment>
<dbReference type="Proteomes" id="UP000015816">
    <property type="component" value="Unassembled WGS sequence"/>
</dbReference>
<gene>
    <name evidence="1" type="ORF">HPSA50_1891</name>
</gene>
<protein>
    <submittedName>
        <fullName evidence="1">Uncharacterized protein</fullName>
    </submittedName>
</protein>
<evidence type="ECO:0000313" key="1">
    <source>
        <dbReference type="EMBL" id="EQD89562.1"/>
    </source>
</evidence>
<sequence>MKTLEIESKILQKPNPMAKTCLKRFATHHIIKRWLDA</sequence>
<proteinExistence type="predicted"/>
<accession>T2SAC1</accession>